<proteinExistence type="predicted"/>
<evidence type="ECO:0000313" key="4">
    <source>
        <dbReference type="Proteomes" id="UP000591131"/>
    </source>
</evidence>
<comment type="caution">
    <text evidence="3">The sequence shown here is derived from an EMBL/GenBank/DDBJ whole genome shotgun (WGS) entry which is preliminary data.</text>
</comment>
<evidence type="ECO:0000313" key="3">
    <source>
        <dbReference type="EMBL" id="KAF4674123.1"/>
    </source>
</evidence>
<feature type="transmembrane region" description="Helical" evidence="2">
    <location>
        <begin position="24"/>
        <end position="46"/>
    </location>
</feature>
<feature type="transmembrane region" description="Helical" evidence="2">
    <location>
        <begin position="66"/>
        <end position="89"/>
    </location>
</feature>
<feature type="region of interest" description="Disordered" evidence="1">
    <location>
        <begin position="312"/>
        <end position="341"/>
    </location>
</feature>
<accession>A0A7J6MRC0</accession>
<keyword evidence="2" id="KW-1133">Transmembrane helix</keyword>
<evidence type="ECO:0000256" key="2">
    <source>
        <dbReference type="SAM" id="Phobius"/>
    </source>
</evidence>
<feature type="compositionally biased region" description="Polar residues" evidence="1">
    <location>
        <begin position="332"/>
        <end position="341"/>
    </location>
</feature>
<keyword evidence="2" id="KW-0472">Membrane</keyword>
<name>A0A7J6MRC0_PERCH</name>
<protein>
    <submittedName>
        <fullName evidence="3">Uncharacterized protein</fullName>
    </submittedName>
</protein>
<dbReference type="EMBL" id="JAAPAO010000069">
    <property type="protein sequence ID" value="KAF4674123.1"/>
    <property type="molecule type" value="Genomic_DNA"/>
</dbReference>
<dbReference type="Proteomes" id="UP000591131">
    <property type="component" value="Unassembled WGS sequence"/>
</dbReference>
<dbReference type="AlphaFoldDB" id="A0A7J6MRC0"/>
<gene>
    <name evidence="3" type="ORF">FOL47_009660</name>
</gene>
<dbReference type="SUPFAM" id="SSF49562">
    <property type="entry name" value="C2 domain (Calcium/lipid-binding domain, CaLB)"/>
    <property type="match status" value="1"/>
</dbReference>
<sequence>MSNPAVDAASVEDAAELSQESQDWLLLATCLVAVGLWCLPCLCGSLGRGSIVSEVFLMCTYSRMHVFYISVSIFNFLVVCTVIGLLPGWTFNDFVITVATVTVWVLDRLQKFLVSSAMLFGLWLVWRFRQRILIAAGVDHVTLVRFSWWDLIDPVASAAGISLAKPFEVVELLVWKASNMPSASYLKPNDCFVEVHCGNNEVLHGRVRNNAGSYCIFRERFQLNISVDDFDTKLTILLRDQDILTNVEIARLELLHQDICKLLETSSGCDPELAVEWAPDGFCELSLHPRGSIWLRLQRIRGDSDFDDVESQYYGGDALGSPKAEEYEKGDSSSSSARLYY</sequence>
<keyword evidence="4" id="KW-1185">Reference proteome</keyword>
<organism evidence="3 4">
    <name type="scientific">Perkinsus chesapeaki</name>
    <name type="common">Clam parasite</name>
    <name type="synonym">Perkinsus andrewsi</name>
    <dbReference type="NCBI Taxonomy" id="330153"/>
    <lineage>
        <taxon>Eukaryota</taxon>
        <taxon>Sar</taxon>
        <taxon>Alveolata</taxon>
        <taxon>Perkinsozoa</taxon>
        <taxon>Perkinsea</taxon>
        <taxon>Perkinsida</taxon>
        <taxon>Perkinsidae</taxon>
        <taxon>Perkinsus</taxon>
    </lineage>
</organism>
<dbReference type="InterPro" id="IPR035892">
    <property type="entry name" value="C2_domain_sf"/>
</dbReference>
<reference evidence="3 4" key="1">
    <citation type="submission" date="2020-04" db="EMBL/GenBank/DDBJ databases">
        <title>Perkinsus chesapeaki whole genome sequence.</title>
        <authorList>
            <person name="Bogema D.R."/>
        </authorList>
    </citation>
    <scope>NUCLEOTIDE SEQUENCE [LARGE SCALE GENOMIC DNA]</scope>
    <source>
        <strain evidence="3">ATCC PRA-425</strain>
    </source>
</reference>
<evidence type="ECO:0000256" key="1">
    <source>
        <dbReference type="SAM" id="MobiDB-lite"/>
    </source>
</evidence>
<dbReference type="OrthoDB" id="10252235at2759"/>
<keyword evidence="2" id="KW-0812">Transmembrane</keyword>
<feature type="transmembrane region" description="Helical" evidence="2">
    <location>
        <begin position="109"/>
        <end position="126"/>
    </location>
</feature>